<accession>A0ABY9JUH4</accession>
<name>A0ABY9JUH4_9BACI</name>
<dbReference type="PANTHER" id="PTHR32125:SF4">
    <property type="entry name" value="2-C-METHYL-D-ERYTHRITOL 4-PHOSPHATE CYTIDYLYLTRANSFERASE, CHLOROPLASTIC"/>
    <property type="match status" value="1"/>
</dbReference>
<dbReference type="InterPro" id="IPR050088">
    <property type="entry name" value="IspD/TarI_cytidylyltransf_bact"/>
</dbReference>
<organism evidence="8 9">
    <name type="scientific">Bacillus carboniphilus</name>
    <dbReference type="NCBI Taxonomy" id="86663"/>
    <lineage>
        <taxon>Bacteria</taxon>
        <taxon>Bacillati</taxon>
        <taxon>Bacillota</taxon>
        <taxon>Bacilli</taxon>
        <taxon>Bacillales</taxon>
        <taxon>Bacillaceae</taxon>
        <taxon>Bacillus</taxon>
    </lineage>
</organism>
<keyword evidence="5 7" id="KW-0548">Nucleotidyltransferase</keyword>
<keyword evidence="6 7" id="KW-0414">Isoprene biosynthesis</keyword>
<gene>
    <name evidence="7 8" type="primary">ispD</name>
    <name evidence="8" type="ORF">LC087_14330</name>
</gene>
<comment type="catalytic activity">
    <reaction evidence="1 7">
        <text>2-C-methyl-D-erythritol 4-phosphate + CTP + H(+) = 4-CDP-2-C-methyl-D-erythritol + diphosphate</text>
        <dbReference type="Rhea" id="RHEA:13429"/>
        <dbReference type="ChEBI" id="CHEBI:15378"/>
        <dbReference type="ChEBI" id="CHEBI:33019"/>
        <dbReference type="ChEBI" id="CHEBI:37563"/>
        <dbReference type="ChEBI" id="CHEBI:57823"/>
        <dbReference type="ChEBI" id="CHEBI:58262"/>
        <dbReference type="EC" id="2.7.7.60"/>
    </reaction>
</comment>
<feature type="site" description="Positions MEP for the nucleophilic attack" evidence="7">
    <location>
        <position position="153"/>
    </location>
</feature>
<evidence type="ECO:0000256" key="4">
    <source>
        <dbReference type="ARBA" id="ARBA00022679"/>
    </source>
</evidence>
<keyword evidence="4 7" id="KW-0808">Transferase</keyword>
<dbReference type="PROSITE" id="PS01295">
    <property type="entry name" value="ISPD"/>
    <property type="match status" value="1"/>
</dbReference>
<protein>
    <recommendedName>
        <fullName evidence="7">2-C-methyl-D-erythritol 4-phosphate cytidylyltransferase</fullName>
        <ecNumber evidence="7">2.7.7.60</ecNumber>
    </recommendedName>
    <alternativeName>
        <fullName evidence="7">4-diphosphocytidyl-2C-methyl-D-erythritol synthase</fullName>
    </alternativeName>
    <alternativeName>
        <fullName evidence="7">MEP cytidylyltransferase</fullName>
        <shortName evidence="7">MCT</shortName>
    </alternativeName>
</protein>
<dbReference type="Pfam" id="PF01128">
    <property type="entry name" value="IspD"/>
    <property type="match status" value="1"/>
</dbReference>
<comment type="pathway">
    <text evidence="2 7">Isoprenoid biosynthesis; isopentenyl diphosphate biosynthesis via DXP pathway; isopentenyl diphosphate from 1-deoxy-D-xylulose 5-phosphate: step 2/6.</text>
</comment>
<dbReference type="NCBIfam" id="TIGR00453">
    <property type="entry name" value="ispD"/>
    <property type="match status" value="1"/>
</dbReference>
<dbReference type="InterPro" id="IPR029044">
    <property type="entry name" value="Nucleotide-diphossugar_trans"/>
</dbReference>
<evidence type="ECO:0000256" key="5">
    <source>
        <dbReference type="ARBA" id="ARBA00022695"/>
    </source>
</evidence>
<dbReference type="InterPro" id="IPR018294">
    <property type="entry name" value="ISPD_synthase_CS"/>
</dbReference>
<reference evidence="8 9" key="1">
    <citation type="submission" date="2023-06" db="EMBL/GenBank/DDBJ databases">
        <title>Five Gram-positive bacteria isolated from mangrove sediments in Shenzhen, Guangdong, China.</title>
        <authorList>
            <person name="Yu S."/>
            <person name="Zheng W."/>
            <person name="Huang Y."/>
        </authorList>
    </citation>
    <scope>NUCLEOTIDE SEQUENCE [LARGE SCALE GENOMIC DNA]</scope>
    <source>
        <strain evidence="8 9">SaN35-3</strain>
    </source>
</reference>
<dbReference type="Proteomes" id="UP001197974">
    <property type="component" value="Chromosome"/>
</dbReference>
<sequence>MKYTVVVVAAGKGTRMKAEQSKQLIKLNSIPIFIHTLNIFENDPNCQRVILVINEKEENEIRNNLLKFNIKKVKDLVPGGKERQESVYKGLQLVNPDSVVLIHDGARPFVSINKLKELVVNASEIGAATLAVRVKDTVKKVGTEGHVVETLDRSCLWAVHTPQAFTLSKILHAHQYAREKNMIATDDCSLLESIGDKVAIVEDDYMNIKITTPEDLVFAKAILEYKSSCHT</sequence>
<dbReference type="InterPro" id="IPR034683">
    <property type="entry name" value="IspD/TarI"/>
</dbReference>
<feature type="site" description="Transition state stabilizer" evidence="7">
    <location>
        <position position="22"/>
    </location>
</feature>
<keyword evidence="9" id="KW-1185">Reference proteome</keyword>
<evidence type="ECO:0000256" key="1">
    <source>
        <dbReference type="ARBA" id="ARBA00001282"/>
    </source>
</evidence>
<feature type="site" description="Transition state stabilizer" evidence="7">
    <location>
        <position position="15"/>
    </location>
</feature>
<feature type="site" description="Positions MEP for the nucleophilic attack" evidence="7">
    <location>
        <position position="209"/>
    </location>
</feature>
<dbReference type="Gene3D" id="3.90.550.10">
    <property type="entry name" value="Spore Coat Polysaccharide Biosynthesis Protein SpsA, Chain A"/>
    <property type="match status" value="1"/>
</dbReference>
<dbReference type="EC" id="2.7.7.60" evidence="7"/>
<evidence type="ECO:0000256" key="6">
    <source>
        <dbReference type="ARBA" id="ARBA00023229"/>
    </source>
</evidence>
<evidence type="ECO:0000313" key="9">
    <source>
        <dbReference type="Proteomes" id="UP001197974"/>
    </source>
</evidence>
<dbReference type="CDD" id="cd02516">
    <property type="entry name" value="CDP-ME_synthetase"/>
    <property type="match status" value="1"/>
</dbReference>
<evidence type="ECO:0000256" key="7">
    <source>
        <dbReference type="HAMAP-Rule" id="MF_00108"/>
    </source>
</evidence>
<dbReference type="SUPFAM" id="SSF53448">
    <property type="entry name" value="Nucleotide-diphospho-sugar transferases"/>
    <property type="match status" value="1"/>
</dbReference>
<dbReference type="InterPro" id="IPR001228">
    <property type="entry name" value="IspD"/>
</dbReference>
<comment type="similarity">
    <text evidence="3 7">Belongs to the IspD/TarI cytidylyltransferase family. IspD subfamily.</text>
</comment>
<dbReference type="RefSeq" id="WP_226541692.1">
    <property type="nucleotide sequence ID" value="NZ_CP129013.1"/>
</dbReference>
<dbReference type="GO" id="GO:0050518">
    <property type="term" value="F:2-C-methyl-D-erythritol 4-phosphate cytidylyltransferase activity"/>
    <property type="evidence" value="ECO:0007669"/>
    <property type="project" value="UniProtKB-EC"/>
</dbReference>
<dbReference type="PANTHER" id="PTHR32125">
    <property type="entry name" value="2-C-METHYL-D-ERYTHRITOL 4-PHOSPHATE CYTIDYLYLTRANSFERASE, CHLOROPLASTIC"/>
    <property type="match status" value="1"/>
</dbReference>
<dbReference type="HAMAP" id="MF_00108">
    <property type="entry name" value="IspD"/>
    <property type="match status" value="1"/>
</dbReference>
<evidence type="ECO:0000256" key="3">
    <source>
        <dbReference type="ARBA" id="ARBA00009789"/>
    </source>
</evidence>
<dbReference type="EMBL" id="CP129013">
    <property type="protein sequence ID" value="WLR41958.1"/>
    <property type="molecule type" value="Genomic_DNA"/>
</dbReference>
<evidence type="ECO:0000256" key="2">
    <source>
        <dbReference type="ARBA" id="ARBA00004787"/>
    </source>
</evidence>
<evidence type="ECO:0000313" key="8">
    <source>
        <dbReference type="EMBL" id="WLR41958.1"/>
    </source>
</evidence>
<proteinExistence type="inferred from homology"/>
<comment type="function">
    <text evidence="7">Catalyzes the formation of 4-diphosphocytidyl-2-C-methyl-D-erythritol from CTP and 2-C-methyl-D-erythritol 4-phosphate (MEP).</text>
</comment>